<dbReference type="SUPFAM" id="SSF58104">
    <property type="entry name" value="Methyl-accepting chemotaxis protein (MCP) signaling domain"/>
    <property type="match status" value="1"/>
</dbReference>
<dbReference type="GO" id="GO:0007165">
    <property type="term" value="P:signal transduction"/>
    <property type="evidence" value="ECO:0007669"/>
    <property type="project" value="UniProtKB-KW"/>
</dbReference>
<dbReference type="CDD" id="cd11386">
    <property type="entry name" value="MCP_signal"/>
    <property type="match status" value="1"/>
</dbReference>
<protein>
    <submittedName>
        <fullName evidence="6">Methyl-accepting chemotaxis protein signailing-domain containing protein, DUF3365</fullName>
    </submittedName>
</protein>
<dbReference type="GO" id="GO:0006935">
    <property type="term" value="P:chemotaxis"/>
    <property type="evidence" value="ECO:0007669"/>
    <property type="project" value="InterPro"/>
</dbReference>
<dbReference type="Pfam" id="PF00015">
    <property type="entry name" value="MCPsignal"/>
    <property type="match status" value="1"/>
</dbReference>
<accession>A0A975GKF4</accession>
<feature type="transmembrane region" description="Helical" evidence="4">
    <location>
        <begin position="12"/>
        <end position="31"/>
    </location>
</feature>
<proteinExistence type="inferred from homology"/>
<organism evidence="6 7">
    <name type="scientific">Desulfonema magnum</name>
    <dbReference type="NCBI Taxonomy" id="45655"/>
    <lineage>
        <taxon>Bacteria</taxon>
        <taxon>Pseudomonadati</taxon>
        <taxon>Thermodesulfobacteriota</taxon>
        <taxon>Desulfobacteria</taxon>
        <taxon>Desulfobacterales</taxon>
        <taxon>Desulfococcaceae</taxon>
        <taxon>Desulfonema</taxon>
    </lineage>
</organism>
<dbReference type="SMART" id="SM00283">
    <property type="entry name" value="MA"/>
    <property type="match status" value="1"/>
</dbReference>
<dbReference type="AlphaFoldDB" id="A0A975GKF4"/>
<keyword evidence="4" id="KW-0472">Membrane</keyword>
<dbReference type="GO" id="GO:0004888">
    <property type="term" value="F:transmembrane signaling receptor activity"/>
    <property type="evidence" value="ECO:0007669"/>
    <property type="project" value="InterPro"/>
</dbReference>
<dbReference type="InterPro" id="IPR004090">
    <property type="entry name" value="Chemotax_Me-accpt_rcpt"/>
</dbReference>
<dbReference type="InterPro" id="IPR051310">
    <property type="entry name" value="MCP_chemotaxis"/>
</dbReference>
<evidence type="ECO:0000256" key="4">
    <source>
        <dbReference type="SAM" id="Phobius"/>
    </source>
</evidence>
<evidence type="ECO:0000256" key="3">
    <source>
        <dbReference type="PROSITE-ProRule" id="PRU00284"/>
    </source>
</evidence>
<keyword evidence="3" id="KW-0807">Transducer</keyword>
<keyword evidence="1" id="KW-0488">Methylation</keyword>
<dbReference type="PRINTS" id="PR00260">
    <property type="entry name" value="CHEMTRNSDUCR"/>
</dbReference>
<dbReference type="Gene3D" id="1.10.287.950">
    <property type="entry name" value="Methyl-accepting chemotaxis protein"/>
    <property type="match status" value="1"/>
</dbReference>
<dbReference type="InterPro" id="IPR021796">
    <property type="entry name" value="Tll0287-like_dom"/>
</dbReference>
<keyword evidence="4" id="KW-0812">Transmembrane</keyword>
<sequence length="502" mass="55670">MIYISNLQNKLLSFIIIILALAFCCAVFLIYRTAKENAEEDLQEQAEKVRNVLMAFRRVQQNVFLDQKIPLTEKTIHFLPAFAVRNFSKDYPNWDASGFSFNNVSDNPRNHDQAADEAELKAIAYFREHPEQEILFRPFTDPEGKQFYLYARPIWVEKYCLKCHGKRAEAPAAVRDMYDTAWNLTVGDLRGILSIKIPAAAVSERTFAFFRKNLDILLIGFLVAVLLILMLRKKVLLPVSTIVDDLNKRTDQIFFYSEQVAAASRSLAEGSCEQAASGQETSSSLIEISSMIRQNASHAVQTDNLMTEVKNVIGNVNKSMNKLTDSIQEIIKASKETSRIIKTIDEIAFQTNLLALNAAVEAARAGEAGSGFAVVAEEVRNLAMRSAEAARNTSELIEGTVSKIQSGGEIASETYQAFNDVTEHSGKVAELIAEIASISDEQAQRVELVSNNVTETDKVTQHNAASSEESAAASEELRSQAKKIKLLTDELTAIVVGIKKTT</sequence>
<dbReference type="EMBL" id="CP061800">
    <property type="protein sequence ID" value="QTA84689.1"/>
    <property type="molecule type" value="Genomic_DNA"/>
</dbReference>
<evidence type="ECO:0000256" key="1">
    <source>
        <dbReference type="ARBA" id="ARBA00022481"/>
    </source>
</evidence>
<reference evidence="6" key="1">
    <citation type="journal article" date="2021" name="Microb. Physiol.">
        <title>Proteogenomic Insights into the Physiology of Marine, Sulfate-Reducing, Filamentous Desulfonema limicola and Desulfonema magnum.</title>
        <authorList>
            <person name="Schnaars V."/>
            <person name="Wohlbrand L."/>
            <person name="Scheve S."/>
            <person name="Hinrichs C."/>
            <person name="Reinhardt R."/>
            <person name="Rabus R."/>
        </authorList>
    </citation>
    <scope>NUCLEOTIDE SEQUENCE</scope>
    <source>
        <strain evidence="6">4be13</strain>
    </source>
</reference>
<dbReference type="Pfam" id="PF11845">
    <property type="entry name" value="Tll0287-like"/>
    <property type="match status" value="1"/>
</dbReference>
<feature type="transmembrane region" description="Helical" evidence="4">
    <location>
        <begin position="214"/>
        <end position="231"/>
    </location>
</feature>
<evidence type="ECO:0000259" key="5">
    <source>
        <dbReference type="PROSITE" id="PS50111"/>
    </source>
</evidence>
<dbReference type="GO" id="GO:0005886">
    <property type="term" value="C:plasma membrane"/>
    <property type="evidence" value="ECO:0007669"/>
    <property type="project" value="TreeGrafter"/>
</dbReference>
<gene>
    <name evidence="6" type="ORF">dnm_006880</name>
</gene>
<dbReference type="PANTHER" id="PTHR43531:SF14">
    <property type="entry name" value="METHYL-ACCEPTING CHEMOTAXIS PROTEIN I-RELATED"/>
    <property type="match status" value="1"/>
</dbReference>
<evidence type="ECO:0000313" key="6">
    <source>
        <dbReference type="EMBL" id="QTA84689.1"/>
    </source>
</evidence>
<name>A0A975GKF4_9BACT</name>
<feature type="domain" description="Methyl-accepting transducer" evidence="5">
    <location>
        <begin position="249"/>
        <end position="478"/>
    </location>
</feature>
<evidence type="ECO:0000313" key="7">
    <source>
        <dbReference type="Proteomes" id="UP000663722"/>
    </source>
</evidence>
<keyword evidence="4" id="KW-1133">Transmembrane helix</keyword>
<dbReference type="Proteomes" id="UP000663722">
    <property type="component" value="Chromosome"/>
</dbReference>
<dbReference type="KEGG" id="dmm:dnm_006880"/>
<comment type="similarity">
    <text evidence="2">Belongs to the methyl-accepting chemotaxis (MCP) protein family.</text>
</comment>
<dbReference type="InterPro" id="IPR004089">
    <property type="entry name" value="MCPsignal_dom"/>
</dbReference>
<keyword evidence="7" id="KW-1185">Reference proteome</keyword>
<dbReference type="PANTHER" id="PTHR43531">
    <property type="entry name" value="PROTEIN ICFG"/>
    <property type="match status" value="1"/>
</dbReference>
<dbReference type="PROSITE" id="PS50111">
    <property type="entry name" value="CHEMOTAXIS_TRANSDUC_2"/>
    <property type="match status" value="1"/>
</dbReference>
<evidence type="ECO:0000256" key="2">
    <source>
        <dbReference type="ARBA" id="ARBA00029447"/>
    </source>
</evidence>